<dbReference type="PANTHER" id="PTHR43840:SF15">
    <property type="entry name" value="MITOCHONDRIAL METAL TRANSPORTER 1-RELATED"/>
    <property type="match status" value="1"/>
</dbReference>
<feature type="transmembrane region" description="Helical" evidence="7">
    <location>
        <begin position="170"/>
        <end position="187"/>
    </location>
</feature>
<evidence type="ECO:0000256" key="6">
    <source>
        <dbReference type="ARBA" id="ARBA00023136"/>
    </source>
</evidence>
<dbReference type="AlphaFoldDB" id="A0A556QSY4"/>
<evidence type="ECO:0000256" key="1">
    <source>
        <dbReference type="ARBA" id="ARBA00004141"/>
    </source>
</evidence>
<evidence type="ECO:0000256" key="2">
    <source>
        <dbReference type="ARBA" id="ARBA00008114"/>
    </source>
</evidence>
<dbReference type="Gene3D" id="1.20.1510.10">
    <property type="entry name" value="Cation efflux protein transmembrane domain"/>
    <property type="match status" value="1"/>
</dbReference>
<keyword evidence="4 7" id="KW-0812">Transmembrane</keyword>
<dbReference type="Pfam" id="PF16916">
    <property type="entry name" value="ZT_dimer"/>
    <property type="match status" value="1"/>
</dbReference>
<comment type="similarity">
    <text evidence="2">Belongs to the cation diffusion facilitator (CDF) transporter (TC 2.A.4) family.</text>
</comment>
<protein>
    <submittedName>
        <fullName evidence="10">Cation transporter</fullName>
    </submittedName>
</protein>
<dbReference type="NCBIfam" id="TIGR01297">
    <property type="entry name" value="CDF"/>
    <property type="match status" value="1"/>
</dbReference>
<proteinExistence type="inferred from homology"/>
<evidence type="ECO:0000256" key="5">
    <source>
        <dbReference type="ARBA" id="ARBA00022989"/>
    </source>
</evidence>
<keyword evidence="11" id="KW-1185">Reference proteome</keyword>
<reference evidence="10 11" key="1">
    <citation type="submission" date="2019-07" db="EMBL/GenBank/DDBJ databases">
        <title>Description of 53C-WASEF.</title>
        <authorList>
            <person name="Pitt A."/>
            <person name="Hahn M.W."/>
        </authorList>
    </citation>
    <scope>NUCLEOTIDE SEQUENCE [LARGE SCALE GENOMIC DNA]</scope>
    <source>
        <strain evidence="10 11">53C-WASEF</strain>
    </source>
</reference>
<gene>
    <name evidence="10" type="ORF">FPL22_09090</name>
</gene>
<evidence type="ECO:0000259" key="9">
    <source>
        <dbReference type="Pfam" id="PF16916"/>
    </source>
</evidence>
<evidence type="ECO:0000256" key="3">
    <source>
        <dbReference type="ARBA" id="ARBA00022448"/>
    </source>
</evidence>
<evidence type="ECO:0000313" key="10">
    <source>
        <dbReference type="EMBL" id="TSJ79757.1"/>
    </source>
</evidence>
<comment type="caution">
    <text evidence="10">The sequence shown here is derived from an EMBL/GenBank/DDBJ whole genome shotgun (WGS) entry which is preliminary data.</text>
</comment>
<dbReference type="InterPro" id="IPR027469">
    <property type="entry name" value="Cation_efflux_TMD_sf"/>
</dbReference>
<dbReference type="PANTHER" id="PTHR43840">
    <property type="entry name" value="MITOCHONDRIAL METAL TRANSPORTER 1-RELATED"/>
    <property type="match status" value="1"/>
</dbReference>
<dbReference type="SUPFAM" id="SSF160240">
    <property type="entry name" value="Cation efflux protein cytoplasmic domain-like"/>
    <property type="match status" value="1"/>
</dbReference>
<dbReference type="OrthoDB" id="9806522at2"/>
<keyword evidence="5 7" id="KW-1133">Transmembrane helix</keyword>
<feature type="transmembrane region" description="Helical" evidence="7">
    <location>
        <begin position="68"/>
        <end position="86"/>
    </location>
</feature>
<keyword evidence="3" id="KW-0813">Transport</keyword>
<dbReference type="Gene3D" id="3.30.70.1350">
    <property type="entry name" value="Cation efflux protein, cytoplasmic domain"/>
    <property type="match status" value="1"/>
</dbReference>
<feature type="domain" description="Cation efflux protein transmembrane" evidence="8">
    <location>
        <begin position="3"/>
        <end position="193"/>
    </location>
</feature>
<feature type="domain" description="Cation efflux protein cytoplasmic" evidence="9">
    <location>
        <begin position="202"/>
        <end position="276"/>
    </location>
</feature>
<dbReference type="SUPFAM" id="SSF161111">
    <property type="entry name" value="Cation efflux protein transmembrane domain-like"/>
    <property type="match status" value="1"/>
</dbReference>
<dbReference type="InterPro" id="IPR002524">
    <property type="entry name" value="Cation_efflux"/>
</dbReference>
<comment type="subcellular location">
    <subcellularLocation>
        <location evidence="1">Membrane</location>
        <topology evidence="1">Multi-pass membrane protein</topology>
    </subcellularLocation>
</comment>
<feature type="transmembrane region" description="Helical" evidence="7">
    <location>
        <begin position="144"/>
        <end position="164"/>
    </location>
</feature>
<keyword evidence="6 7" id="KW-0472">Membrane</keyword>
<dbReference type="GO" id="GO:0008324">
    <property type="term" value="F:monoatomic cation transmembrane transporter activity"/>
    <property type="evidence" value="ECO:0007669"/>
    <property type="project" value="InterPro"/>
</dbReference>
<dbReference type="Pfam" id="PF01545">
    <property type="entry name" value="Cation_efflux"/>
    <property type="match status" value="1"/>
</dbReference>
<evidence type="ECO:0000259" key="8">
    <source>
        <dbReference type="Pfam" id="PF01545"/>
    </source>
</evidence>
<dbReference type="InterPro" id="IPR050291">
    <property type="entry name" value="CDF_Transporter"/>
</dbReference>
<dbReference type="InterPro" id="IPR058533">
    <property type="entry name" value="Cation_efflux_TM"/>
</dbReference>
<evidence type="ECO:0000256" key="7">
    <source>
        <dbReference type="SAM" id="Phobius"/>
    </source>
</evidence>
<dbReference type="InterPro" id="IPR036837">
    <property type="entry name" value="Cation_efflux_CTD_sf"/>
</dbReference>
<dbReference type="InterPro" id="IPR027470">
    <property type="entry name" value="Cation_efflux_CTD"/>
</dbReference>
<dbReference type="Proteomes" id="UP000315648">
    <property type="component" value="Unassembled WGS sequence"/>
</dbReference>
<sequence length="278" mass="29538">MRGIALNLLLAVVKFAGGILGNTYALIADGVESLMDVFSSVLVWAGFRVAARPPDEDHPYGHGKAEPLAAMAVALFIFAAAAWIGVHAVHEIVTPHRTPHWATLPLLAGIVAVKWWFSRRMARAGEAEGSTGLGVEAWHHYSDAITSAAAFIGIAIAIICGPGYEAADDWAALVACAVVVFNGVHIFNRALRDVMDTAVPVEFEKEVRAVASAVAGVHGIDKCRVRKSGLSHLVDIHVEVDPELTVYAGHDIAHAVKDALVHSTLHISDVSVHIEPAP</sequence>
<dbReference type="GO" id="GO:0016020">
    <property type="term" value="C:membrane"/>
    <property type="evidence" value="ECO:0007669"/>
    <property type="project" value="UniProtKB-SubCell"/>
</dbReference>
<accession>A0A556QSY4</accession>
<dbReference type="EMBL" id="VMBG01000001">
    <property type="protein sequence ID" value="TSJ79757.1"/>
    <property type="molecule type" value="Genomic_DNA"/>
</dbReference>
<evidence type="ECO:0000313" key="11">
    <source>
        <dbReference type="Proteomes" id="UP000315648"/>
    </source>
</evidence>
<organism evidence="10 11">
    <name type="scientific">Rariglobus hedericola</name>
    <dbReference type="NCBI Taxonomy" id="2597822"/>
    <lineage>
        <taxon>Bacteria</taxon>
        <taxon>Pseudomonadati</taxon>
        <taxon>Verrucomicrobiota</taxon>
        <taxon>Opitutia</taxon>
        <taxon>Opitutales</taxon>
        <taxon>Opitutaceae</taxon>
        <taxon>Rariglobus</taxon>
    </lineage>
</organism>
<name>A0A556QSY4_9BACT</name>
<evidence type="ECO:0000256" key="4">
    <source>
        <dbReference type="ARBA" id="ARBA00022692"/>
    </source>
</evidence>